<dbReference type="EMBL" id="PJCG01000061">
    <property type="protein sequence ID" value="PKI19422.1"/>
    <property type="molecule type" value="Genomic_DNA"/>
</dbReference>
<evidence type="ECO:0000313" key="1">
    <source>
        <dbReference type="EMBL" id="PKI19422.1"/>
    </source>
</evidence>
<dbReference type="RefSeq" id="WP_101196701.1">
    <property type="nucleotide sequence ID" value="NZ_PJCG01000061.1"/>
</dbReference>
<gene>
    <name evidence="1" type="ORF">CXB65_23355</name>
</gene>
<name>A0A2N1IMG1_9PSED</name>
<protein>
    <submittedName>
        <fullName evidence="1">Uncharacterized protein</fullName>
    </submittedName>
</protein>
<reference evidence="1 2" key="1">
    <citation type="submission" date="2017-12" db="EMBL/GenBank/DDBJ databases">
        <title>Isolation and characterization of an aerobic denitrifying Pseudomonas monteilii CY06 from aquaculture ponds.</title>
        <authorList>
            <person name="Ma Q."/>
            <person name="Cai Y."/>
            <person name="He Z."/>
        </authorList>
    </citation>
    <scope>NUCLEOTIDE SEQUENCE [LARGE SCALE GENOMIC DNA]</scope>
    <source>
        <strain evidence="1 2">CY06</strain>
    </source>
</reference>
<comment type="caution">
    <text evidence="1">The sequence shown here is derived from an EMBL/GenBank/DDBJ whole genome shotgun (WGS) entry which is preliminary data.</text>
</comment>
<proteinExistence type="predicted"/>
<dbReference type="Proteomes" id="UP000233399">
    <property type="component" value="Unassembled WGS sequence"/>
</dbReference>
<organism evidence="1 2">
    <name type="scientific">Pseudomonas monteilii</name>
    <dbReference type="NCBI Taxonomy" id="76759"/>
    <lineage>
        <taxon>Bacteria</taxon>
        <taxon>Pseudomonadati</taxon>
        <taxon>Pseudomonadota</taxon>
        <taxon>Gammaproteobacteria</taxon>
        <taxon>Pseudomonadales</taxon>
        <taxon>Pseudomonadaceae</taxon>
        <taxon>Pseudomonas</taxon>
    </lineage>
</organism>
<sequence length="68" mass="7485">MSEKPPYLLPDHPMYGDAVSAMKRYHEARAAGESAEKVERLRLIAESQFQAVTDYQLKALGGTAGPVH</sequence>
<dbReference type="AlphaFoldDB" id="A0A2N1IMG1"/>
<accession>A0A2N1IMG1</accession>
<evidence type="ECO:0000313" key="2">
    <source>
        <dbReference type="Proteomes" id="UP000233399"/>
    </source>
</evidence>